<feature type="binding site" evidence="20">
    <location>
        <position position="367"/>
    </location>
    <ligand>
        <name>GTP</name>
        <dbReference type="ChEBI" id="CHEBI:37565"/>
    </ligand>
</feature>
<dbReference type="GO" id="GO:0005829">
    <property type="term" value="C:cytosol"/>
    <property type="evidence" value="ECO:0007669"/>
    <property type="project" value="TreeGrafter"/>
</dbReference>
<accession>A0A143PT06</accession>
<feature type="domain" description="GTP cyclohydrolase II" evidence="21">
    <location>
        <begin position="224"/>
        <end position="388"/>
    </location>
</feature>
<dbReference type="PIRSF" id="PIRSF001259">
    <property type="entry name" value="RibA"/>
    <property type="match status" value="1"/>
</dbReference>
<comment type="catalytic activity">
    <reaction evidence="1 20">
        <text>D-ribulose 5-phosphate = (2S)-2-hydroxy-3-oxobutyl phosphate + formate + H(+)</text>
        <dbReference type="Rhea" id="RHEA:18457"/>
        <dbReference type="ChEBI" id="CHEBI:15378"/>
        <dbReference type="ChEBI" id="CHEBI:15740"/>
        <dbReference type="ChEBI" id="CHEBI:58121"/>
        <dbReference type="ChEBI" id="CHEBI:58830"/>
        <dbReference type="EC" id="4.1.99.12"/>
    </reaction>
</comment>
<dbReference type="GO" id="GO:0003935">
    <property type="term" value="F:GTP cyclohydrolase II activity"/>
    <property type="evidence" value="ECO:0007669"/>
    <property type="project" value="UniProtKB-UniRule"/>
</dbReference>
<comment type="function">
    <text evidence="3 20">Catalyzes the conversion of D-ribulose 5-phosphate to formate and 3,4-dihydroxy-2-butanone 4-phosphate.</text>
</comment>
<feature type="binding site" evidence="20">
    <location>
        <position position="288"/>
    </location>
    <ligand>
        <name>GTP</name>
        <dbReference type="ChEBI" id="CHEBI:37565"/>
    </ligand>
</feature>
<feature type="active site" description="Proton acceptor; for GTP cyclohydrolase activity" evidence="20">
    <location>
        <position position="344"/>
    </location>
</feature>
<dbReference type="AlphaFoldDB" id="A0A143PT06"/>
<dbReference type="PANTHER" id="PTHR21327">
    <property type="entry name" value="GTP CYCLOHYDROLASE II-RELATED"/>
    <property type="match status" value="1"/>
</dbReference>
<feature type="active site" description="Nucleophile; for GTP cyclohydrolase activity" evidence="20">
    <location>
        <position position="346"/>
    </location>
</feature>
<dbReference type="InterPro" id="IPR032677">
    <property type="entry name" value="GTP_cyclohydro_II"/>
</dbReference>
<keyword evidence="16 20" id="KW-0456">Lyase</keyword>
<feature type="binding site" evidence="20">
    <location>
        <position position="372"/>
    </location>
    <ligand>
        <name>GTP</name>
        <dbReference type="ChEBI" id="CHEBI:37565"/>
    </ligand>
</feature>
<keyword evidence="9 20" id="KW-0479">Metal-binding</keyword>
<dbReference type="SUPFAM" id="SSF55821">
    <property type="entry name" value="YrdC/RibB"/>
    <property type="match status" value="1"/>
</dbReference>
<evidence type="ECO:0000256" key="14">
    <source>
        <dbReference type="ARBA" id="ARBA00023134"/>
    </source>
</evidence>
<dbReference type="GO" id="GO:0030145">
    <property type="term" value="F:manganese ion binding"/>
    <property type="evidence" value="ECO:0007669"/>
    <property type="project" value="UniProtKB-UniRule"/>
</dbReference>
<dbReference type="NCBIfam" id="TIGR00505">
    <property type="entry name" value="ribA"/>
    <property type="match status" value="1"/>
</dbReference>
<keyword evidence="11 20" id="KW-0378">Hydrolase</keyword>
<name>A0A143PT06_LUTPR</name>
<dbReference type="EC" id="4.1.99.12" evidence="20"/>
<dbReference type="RefSeq" id="WP_110172570.1">
    <property type="nucleotide sequence ID" value="NZ_CP015136.1"/>
</dbReference>
<keyword evidence="14 20" id="KW-0342">GTP-binding</keyword>
<dbReference type="OrthoDB" id="9793111at2"/>
<evidence type="ECO:0000256" key="7">
    <source>
        <dbReference type="ARBA" id="ARBA00008976"/>
    </source>
</evidence>
<dbReference type="CDD" id="cd00641">
    <property type="entry name" value="GTP_cyclohydro2"/>
    <property type="match status" value="1"/>
</dbReference>
<evidence type="ECO:0000256" key="9">
    <source>
        <dbReference type="ARBA" id="ARBA00022723"/>
    </source>
</evidence>
<dbReference type="PANTHER" id="PTHR21327:SF18">
    <property type="entry name" value="3,4-DIHYDROXY-2-BUTANONE 4-PHOSPHATE SYNTHASE"/>
    <property type="match status" value="1"/>
</dbReference>
<evidence type="ECO:0000256" key="12">
    <source>
        <dbReference type="ARBA" id="ARBA00022833"/>
    </source>
</evidence>
<dbReference type="InterPro" id="IPR017945">
    <property type="entry name" value="DHBP_synth_RibB-like_a/b_dom"/>
</dbReference>
<keyword evidence="8 20" id="KW-0686">Riboflavin biosynthesis</keyword>
<feature type="binding site" evidence="20">
    <location>
        <begin position="267"/>
        <end position="271"/>
    </location>
    <ligand>
        <name>GTP</name>
        <dbReference type="ChEBI" id="CHEBI:37565"/>
    </ligand>
</feature>
<evidence type="ECO:0000256" key="16">
    <source>
        <dbReference type="ARBA" id="ARBA00023239"/>
    </source>
</evidence>
<dbReference type="EC" id="3.5.4.25" evidence="20"/>
<feature type="binding site" evidence="20">
    <location>
        <position position="158"/>
    </location>
    <ligand>
        <name>Mg(2+)</name>
        <dbReference type="ChEBI" id="CHEBI:18420"/>
        <label>2</label>
    </ligand>
</feature>
<dbReference type="HAMAP" id="MF_01283">
    <property type="entry name" value="RibBA"/>
    <property type="match status" value="1"/>
</dbReference>
<evidence type="ECO:0000256" key="8">
    <source>
        <dbReference type="ARBA" id="ARBA00022619"/>
    </source>
</evidence>
<keyword evidence="13 20" id="KW-0460">Magnesium</keyword>
<evidence type="ECO:0000256" key="1">
    <source>
        <dbReference type="ARBA" id="ARBA00000141"/>
    </source>
</evidence>
<dbReference type="Pfam" id="PF00925">
    <property type="entry name" value="GTP_cyclohydro2"/>
    <property type="match status" value="1"/>
</dbReference>
<feature type="binding site" evidence="20">
    <location>
        <position position="272"/>
    </location>
    <ligand>
        <name>Zn(2+)</name>
        <dbReference type="ChEBI" id="CHEBI:29105"/>
        <note>catalytic</note>
    </ligand>
</feature>
<feature type="binding site" evidence="20">
    <location>
        <position position="285"/>
    </location>
    <ligand>
        <name>Zn(2+)</name>
        <dbReference type="ChEBI" id="CHEBI:29105"/>
        <note>catalytic</note>
    </ligand>
</feature>
<dbReference type="SUPFAM" id="SSF142695">
    <property type="entry name" value="RibA-like"/>
    <property type="match status" value="1"/>
</dbReference>
<evidence type="ECO:0000256" key="11">
    <source>
        <dbReference type="ARBA" id="ARBA00022801"/>
    </source>
</evidence>
<evidence type="ECO:0000256" key="3">
    <source>
        <dbReference type="ARBA" id="ARBA00002284"/>
    </source>
</evidence>
<dbReference type="GO" id="GO:0009231">
    <property type="term" value="P:riboflavin biosynthetic process"/>
    <property type="evidence" value="ECO:0007669"/>
    <property type="project" value="UniProtKB-UniRule"/>
</dbReference>
<keyword evidence="15 20" id="KW-0464">Manganese</keyword>
<comment type="cofactor">
    <cofactor evidence="2">
        <name>Mn(2+)</name>
        <dbReference type="ChEBI" id="CHEBI:29035"/>
    </cofactor>
</comment>
<evidence type="ECO:0000259" key="21">
    <source>
        <dbReference type="Pfam" id="PF00925"/>
    </source>
</evidence>
<protein>
    <recommendedName>
        <fullName evidence="20">Riboflavin biosynthesis protein RibBA</fullName>
    </recommendedName>
    <domain>
        <recommendedName>
            <fullName evidence="20">3,4-dihydroxy-2-butanone 4-phosphate synthase</fullName>
            <shortName evidence="20">DHBP synthase</shortName>
            <ecNumber evidence="20">4.1.99.12</ecNumber>
        </recommendedName>
    </domain>
    <domain>
        <recommendedName>
            <fullName evidence="20">GTP cyclohydrolase-2</fullName>
            <ecNumber evidence="20">3.5.4.25</ecNumber>
        </recommendedName>
        <alternativeName>
            <fullName evidence="20">GTP cyclohydrolase II</fullName>
        </alternativeName>
    </domain>
</protein>
<dbReference type="NCBIfam" id="NF006803">
    <property type="entry name" value="PRK09311.1"/>
    <property type="match status" value="1"/>
</dbReference>
<feature type="site" description="Essential for DHBP synthase activity" evidence="20">
    <location>
        <position position="141"/>
    </location>
</feature>
<feature type="binding site" evidence="20">
    <location>
        <begin position="310"/>
        <end position="312"/>
    </location>
    <ligand>
        <name>GTP</name>
        <dbReference type="ChEBI" id="CHEBI:37565"/>
    </ligand>
</feature>
<dbReference type="GO" id="GO:0008686">
    <property type="term" value="F:3,4-dihydroxy-2-butanone-4-phosphate synthase activity"/>
    <property type="evidence" value="ECO:0007669"/>
    <property type="project" value="UniProtKB-UniRule"/>
</dbReference>
<dbReference type="FunFam" id="3.90.870.10:FF:000001">
    <property type="entry name" value="Riboflavin biosynthesis protein RibBA"/>
    <property type="match status" value="1"/>
</dbReference>
<evidence type="ECO:0000256" key="18">
    <source>
        <dbReference type="ARBA" id="ARBA00043932"/>
    </source>
</evidence>
<keyword evidence="23" id="KW-1185">Reference proteome</keyword>
<dbReference type="InterPro" id="IPR016299">
    <property type="entry name" value="Riboflavin_synth_RibBA"/>
</dbReference>
<comment type="pathway">
    <text evidence="5 20">Cofactor biosynthesis; riboflavin biosynthesis; 2-hydroxy-3-oxobutyl phosphate from D-ribulose 5-phosphate: step 1/1.</text>
</comment>
<dbReference type="HAMAP" id="MF_00179">
    <property type="entry name" value="RibA"/>
    <property type="match status" value="1"/>
</dbReference>
<dbReference type="Gene3D" id="3.40.50.10990">
    <property type="entry name" value="GTP cyclohydrolase II"/>
    <property type="match status" value="1"/>
</dbReference>
<comment type="pathway">
    <text evidence="4 20">Cofactor biosynthesis; riboflavin biosynthesis; 5-amino-6-(D-ribitylamino)uracil from GTP: step 1/4.</text>
</comment>
<dbReference type="UniPathway" id="UPA00275">
    <property type="reaction ID" value="UER00399"/>
</dbReference>
<reference evidence="22 23" key="1">
    <citation type="journal article" date="2016" name="Genome Announc.">
        <title>First Complete Genome Sequence of a Subdivision 6 Acidobacterium Strain.</title>
        <authorList>
            <person name="Huang S."/>
            <person name="Vieira S."/>
            <person name="Bunk B."/>
            <person name="Riedel T."/>
            <person name="Sproer C."/>
            <person name="Overmann J."/>
        </authorList>
    </citation>
    <scope>NUCLEOTIDE SEQUENCE [LARGE SCALE GENOMIC DNA]</scope>
    <source>
        <strain evidence="23">DSM 100886 HEG_-6_39</strain>
    </source>
</reference>
<feature type="binding site" evidence="20">
    <location>
        <position position="43"/>
    </location>
    <ligand>
        <name>Mg(2+)</name>
        <dbReference type="ChEBI" id="CHEBI:18420"/>
        <label>1</label>
    </ligand>
</feature>
<evidence type="ECO:0000256" key="20">
    <source>
        <dbReference type="HAMAP-Rule" id="MF_01283"/>
    </source>
</evidence>
<evidence type="ECO:0000313" key="22">
    <source>
        <dbReference type="EMBL" id="AMY10979.1"/>
    </source>
</evidence>
<feature type="binding site" evidence="20">
    <location>
        <begin position="155"/>
        <end position="159"/>
    </location>
    <ligand>
        <name>D-ribulose 5-phosphate</name>
        <dbReference type="ChEBI" id="CHEBI:58121"/>
    </ligand>
</feature>
<dbReference type="InterPro" id="IPR000422">
    <property type="entry name" value="DHBP_synthase_RibB"/>
</dbReference>
<comment type="function">
    <text evidence="18 20">Catalyzes the conversion of GTP to 2,5-diamino-6-ribosylamino-4(3H)-pyrimidinone 5'-phosphate (DARP), formate and pyrophosphate.</text>
</comment>
<dbReference type="STRING" id="1855912.LuPra_04223"/>
<comment type="catalytic activity">
    <reaction evidence="19 20">
        <text>GTP + 4 H2O = 2,5-diamino-6-hydroxy-4-(5-phosphoribosylamino)-pyrimidine + formate + 2 phosphate + 3 H(+)</text>
        <dbReference type="Rhea" id="RHEA:23704"/>
        <dbReference type="ChEBI" id="CHEBI:15377"/>
        <dbReference type="ChEBI" id="CHEBI:15378"/>
        <dbReference type="ChEBI" id="CHEBI:15740"/>
        <dbReference type="ChEBI" id="CHEBI:37565"/>
        <dbReference type="ChEBI" id="CHEBI:43474"/>
        <dbReference type="ChEBI" id="CHEBI:58614"/>
        <dbReference type="EC" id="3.5.4.25"/>
    </reaction>
</comment>
<organism evidence="22 23">
    <name type="scientific">Luteitalea pratensis</name>
    <dbReference type="NCBI Taxonomy" id="1855912"/>
    <lineage>
        <taxon>Bacteria</taxon>
        <taxon>Pseudomonadati</taxon>
        <taxon>Acidobacteriota</taxon>
        <taxon>Vicinamibacteria</taxon>
        <taxon>Vicinamibacterales</taxon>
        <taxon>Vicinamibacteraceae</taxon>
        <taxon>Luteitalea</taxon>
    </lineage>
</organism>
<evidence type="ECO:0000256" key="13">
    <source>
        <dbReference type="ARBA" id="ARBA00022842"/>
    </source>
</evidence>
<proteinExistence type="inferred from homology"/>
<reference evidence="23" key="2">
    <citation type="submission" date="2016-04" db="EMBL/GenBank/DDBJ databases">
        <title>First Complete Genome Sequence of a Subdivision 6 Acidobacterium.</title>
        <authorList>
            <person name="Huang S."/>
            <person name="Vieira S."/>
            <person name="Bunk B."/>
            <person name="Riedel T."/>
            <person name="Sproeer C."/>
            <person name="Overmann J."/>
        </authorList>
    </citation>
    <scope>NUCLEOTIDE SEQUENCE [LARGE SCALE GENOMIC DNA]</scope>
    <source>
        <strain evidence="23">DSM 100886 HEG_-6_39</strain>
    </source>
</reference>
<dbReference type="GO" id="GO:0000287">
    <property type="term" value="F:magnesium ion binding"/>
    <property type="evidence" value="ECO:0007669"/>
    <property type="project" value="UniProtKB-UniRule"/>
</dbReference>
<feature type="binding site" evidence="20">
    <location>
        <position position="283"/>
    </location>
    <ligand>
        <name>Zn(2+)</name>
        <dbReference type="ChEBI" id="CHEBI:29105"/>
        <note>catalytic</note>
    </ligand>
</feature>
<comment type="similarity">
    <text evidence="7 20">In the C-terminal section; belongs to the GTP cyclohydrolase II family.</text>
</comment>
<evidence type="ECO:0000256" key="2">
    <source>
        <dbReference type="ARBA" id="ARBA00001936"/>
    </source>
</evidence>
<feature type="binding site" evidence="20">
    <location>
        <position position="332"/>
    </location>
    <ligand>
        <name>GTP</name>
        <dbReference type="ChEBI" id="CHEBI:37565"/>
    </ligand>
</feature>
<comment type="similarity">
    <text evidence="6 20">In the N-terminal section; belongs to the DHBP synthase family.</text>
</comment>
<dbReference type="Gene3D" id="3.90.870.10">
    <property type="entry name" value="DHBP synthase"/>
    <property type="match status" value="1"/>
</dbReference>
<dbReference type="NCBIfam" id="TIGR00506">
    <property type="entry name" value="ribB"/>
    <property type="match status" value="1"/>
</dbReference>
<feature type="region of interest" description="DHBP synthase" evidence="20">
    <location>
        <begin position="1"/>
        <end position="216"/>
    </location>
</feature>
<dbReference type="KEGG" id="abac:LuPra_04223"/>
<evidence type="ECO:0000256" key="5">
    <source>
        <dbReference type="ARBA" id="ARBA00004904"/>
    </source>
</evidence>
<feature type="site" description="Essential for DHBP synthase activity" evidence="20">
    <location>
        <position position="179"/>
    </location>
</feature>
<dbReference type="Pfam" id="PF00926">
    <property type="entry name" value="DHBP_synthase"/>
    <property type="match status" value="1"/>
</dbReference>
<feature type="region of interest" description="GTP cyclohydrolase II" evidence="20">
    <location>
        <begin position="217"/>
        <end position="415"/>
    </location>
</feature>
<comment type="cofactor">
    <cofactor evidence="20">
        <name>Zn(2+)</name>
        <dbReference type="ChEBI" id="CHEBI:29105"/>
    </cofactor>
    <text evidence="20">Binds 1 zinc ion per subunit.</text>
</comment>
<evidence type="ECO:0000256" key="17">
    <source>
        <dbReference type="ARBA" id="ARBA00023268"/>
    </source>
</evidence>
<keyword evidence="10 20" id="KW-0547">Nucleotide-binding</keyword>
<evidence type="ECO:0000313" key="23">
    <source>
        <dbReference type="Proteomes" id="UP000076079"/>
    </source>
</evidence>
<dbReference type="InterPro" id="IPR000926">
    <property type="entry name" value="RibA"/>
</dbReference>
<sequence length="415" mass="44692">MTTTIRIAKGSSARRGPFATVEDAIQAFKAGKMLIVVDDEDRENEGDLTMAAELVTPASINFMATHGRGLICLAMTPERLDALEIPLQVQLNSSRTGTAMCVGIEAKKSTSTGISAPDRAATIRAAIDPVTRPDDLARPGHVFPLRARSGGVLVRTGHTEAAVDLARAAGLAPAGAICEIMRPDGTMARVPDLGKFARKHGLLMITIADLVRYRMRNERLVHEVATARLPTEFGDFTVHAFDSPVDGETHVALVRGEIGDGTDVMVRVHSKCLTGDVFHSARCDCGPQLQTAMRRIAAEGRGVLLYLNQEGRGIGLANKIRAYALQDQGLDTVEANEQLGFKADQRDYGIGAQILRDIGVRSMRLLTNNPRKFVGLDGYGLSVTTSVPLEIPAGEHTLKYLKTKKNKLGHTLKGV</sequence>
<evidence type="ECO:0000256" key="19">
    <source>
        <dbReference type="ARBA" id="ARBA00049295"/>
    </source>
</evidence>
<dbReference type="InterPro" id="IPR036144">
    <property type="entry name" value="RibA-like_sf"/>
</dbReference>
<dbReference type="NCBIfam" id="NF001591">
    <property type="entry name" value="PRK00393.1"/>
    <property type="match status" value="1"/>
</dbReference>
<feature type="binding site" evidence="20">
    <location>
        <begin position="42"/>
        <end position="43"/>
    </location>
    <ligand>
        <name>D-ribulose 5-phosphate</name>
        <dbReference type="ChEBI" id="CHEBI:58121"/>
    </ligand>
</feature>
<evidence type="ECO:0000256" key="10">
    <source>
        <dbReference type="ARBA" id="ARBA00022741"/>
    </source>
</evidence>
<evidence type="ECO:0000256" key="4">
    <source>
        <dbReference type="ARBA" id="ARBA00004853"/>
    </source>
</evidence>
<dbReference type="Proteomes" id="UP000076079">
    <property type="component" value="Chromosome"/>
</dbReference>
<dbReference type="GO" id="GO:0005525">
    <property type="term" value="F:GTP binding"/>
    <property type="evidence" value="ECO:0007669"/>
    <property type="project" value="UniProtKB-KW"/>
</dbReference>
<feature type="binding site" evidence="20">
    <location>
        <position position="43"/>
    </location>
    <ligand>
        <name>Mg(2+)</name>
        <dbReference type="ChEBI" id="CHEBI:18420"/>
        <label>2</label>
    </ligand>
</feature>
<dbReference type="GO" id="GO:0008270">
    <property type="term" value="F:zinc ion binding"/>
    <property type="evidence" value="ECO:0007669"/>
    <property type="project" value="UniProtKB-UniRule"/>
</dbReference>
<keyword evidence="17 20" id="KW-0511">Multifunctional enzyme</keyword>
<dbReference type="PATRIC" id="fig|1813736.3.peg.4463"/>
<feature type="binding site" evidence="20">
    <location>
        <position position="179"/>
    </location>
    <ligand>
        <name>D-ribulose 5-phosphate</name>
        <dbReference type="ChEBI" id="CHEBI:58121"/>
    </ligand>
</feature>
<evidence type="ECO:0000256" key="15">
    <source>
        <dbReference type="ARBA" id="ARBA00023211"/>
    </source>
</evidence>
<evidence type="ECO:0000256" key="6">
    <source>
        <dbReference type="ARBA" id="ARBA00005520"/>
    </source>
</evidence>
<keyword evidence="12 20" id="KW-0862">Zinc</keyword>
<comment type="cofactor">
    <cofactor evidence="20">
        <name>Mg(2+)</name>
        <dbReference type="ChEBI" id="CHEBI:18420"/>
    </cofactor>
    <cofactor evidence="20">
        <name>Mn(2+)</name>
        <dbReference type="ChEBI" id="CHEBI:29035"/>
    </cofactor>
    <text evidence="20">Binds 2 divalent metal cations per subunit. Magnesium or manganese.</text>
</comment>
<feature type="binding site" evidence="20">
    <location>
        <position position="47"/>
    </location>
    <ligand>
        <name>D-ribulose 5-phosphate</name>
        <dbReference type="ChEBI" id="CHEBI:58121"/>
    </ligand>
</feature>
<dbReference type="HAMAP" id="MF_00180">
    <property type="entry name" value="RibB"/>
    <property type="match status" value="1"/>
</dbReference>
<dbReference type="EMBL" id="CP015136">
    <property type="protein sequence ID" value="AMY10979.1"/>
    <property type="molecule type" value="Genomic_DNA"/>
</dbReference>
<dbReference type="FunFam" id="3.40.50.10990:FF:000001">
    <property type="entry name" value="Riboflavin biosynthesis protein RibBA"/>
    <property type="match status" value="1"/>
</dbReference>
<gene>
    <name evidence="20 22" type="primary">ribBA</name>
    <name evidence="22" type="ORF">LuPra_04223</name>
</gene>